<dbReference type="RefSeq" id="WP_173533186.1">
    <property type="nucleotide sequence ID" value="NZ_CP054143.1"/>
</dbReference>
<dbReference type="AlphaFoldDB" id="A0A6M8SN67"/>
<dbReference type="KEGG" id="dee:HQN60_08170"/>
<proteinExistence type="predicted"/>
<organism evidence="4 5">
    <name type="scientific">Deefgea piscis</name>
    <dbReference type="NCBI Taxonomy" id="2739061"/>
    <lineage>
        <taxon>Bacteria</taxon>
        <taxon>Pseudomonadati</taxon>
        <taxon>Pseudomonadota</taxon>
        <taxon>Betaproteobacteria</taxon>
        <taxon>Neisseriales</taxon>
        <taxon>Chitinibacteraceae</taxon>
        <taxon>Deefgea</taxon>
    </lineage>
</organism>
<accession>A0A6M8SN67</accession>
<dbReference type="EMBL" id="CP054143">
    <property type="protein sequence ID" value="QKJ66682.1"/>
    <property type="molecule type" value="Genomic_DNA"/>
</dbReference>
<dbReference type="InterPro" id="IPR008995">
    <property type="entry name" value="Mo/tungstate-bd_C_term_dom"/>
</dbReference>
<evidence type="ECO:0000256" key="2">
    <source>
        <dbReference type="PROSITE-ProRule" id="PRU01213"/>
    </source>
</evidence>
<reference evidence="4 5" key="1">
    <citation type="submission" date="2020-05" db="EMBL/GenBank/DDBJ databases">
        <title>Complete genome sequence of Deefgea sp. D17.</title>
        <authorList>
            <person name="Bae J.-W."/>
            <person name="Han J.E."/>
        </authorList>
    </citation>
    <scope>NUCLEOTIDE SEQUENCE [LARGE SCALE GENOMIC DNA]</scope>
    <source>
        <strain evidence="4 5">D17</strain>
    </source>
</reference>
<dbReference type="GO" id="GO:0015689">
    <property type="term" value="P:molybdate ion transport"/>
    <property type="evidence" value="ECO:0007669"/>
    <property type="project" value="InterPro"/>
</dbReference>
<name>A0A6M8SN67_9NEIS</name>
<dbReference type="PROSITE" id="PS51866">
    <property type="entry name" value="MOP"/>
    <property type="match status" value="1"/>
</dbReference>
<sequence length="133" mass="14660">MNRLPAALAQIDIDGGMAFIAADYLQYRFSAMLLGIQDDVAQWQVGQAVELAFAENDVALAVDLHGQISLRNRFHAQIEHIANSPLLSRVTLRFGEQTLHALITRSSCESLGLHCGQSVEWLVKSNAMQVNRA</sequence>
<dbReference type="SUPFAM" id="SSF50331">
    <property type="entry name" value="MOP-like"/>
    <property type="match status" value="1"/>
</dbReference>
<evidence type="ECO:0000256" key="1">
    <source>
        <dbReference type="ARBA" id="ARBA00022505"/>
    </source>
</evidence>
<dbReference type="Gene3D" id="2.40.50.100">
    <property type="match status" value="1"/>
</dbReference>
<dbReference type="InterPro" id="IPR005116">
    <property type="entry name" value="Transp-assoc_OB_typ1"/>
</dbReference>
<dbReference type="Proteomes" id="UP000504844">
    <property type="component" value="Chromosome"/>
</dbReference>
<evidence type="ECO:0000313" key="5">
    <source>
        <dbReference type="Proteomes" id="UP000504844"/>
    </source>
</evidence>
<feature type="domain" description="Mop" evidence="3">
    <location>
        <begin position="67"/>
        <end position="132"/>
    </location>
</feature>
<dbReference type="Pfam" id="PF03459">
    <property type="entry name" value="TOBE"/>
    <property type="match status" value="1"/>
</dbReference>
<evidence type="ECO:0000259" key="3">
    <source>
        <dbReference type="PROSITE" id="PS51866"/>
    </source>
</evidence>
<gene>
    <name evidence="4" type="ORF">HQN60_08170</name>
</gene>
<keyword evidence="1 2" id="KW-0500">Molybdenum</keyword>
<keyword evidence="5" id="KW-1185">Reference proteome</keyword>
<dbReference type="InterPro" id="IPR004606">
    <property type="entry name" value="Mop_domain"/>
</dbReference>
<protein>
    <submittedName>
        <fullName evidence="4">TOBE domain-containing protein</fullName>
    </submittedName>
</protein>
<evidence type="ECO:0000313" key="4">
    <source>
        <dbReference type="EMBL" id="QKJ66682.1"/>
    </source>
</evidence>